<reference evidence="2 3" key="1">
    <citation type="submission" date="2024-01" db="EMBL/GenBank/DDBJ databases">
        <title>Complete genome sequence of Citroniella saccharovorans strain M6.X9, isolated from human fecal sample.</title>
        <authorList>
            <person name="Cheng G."/>
            <person name="Westerholm M."/>
            <person name="Schnurer A."/>
        </authorList>
    </citation>
    <scope>NUCLEOTIDE SEQUENCE [LARGE SCALE GENOMIC DNA]</scope>
    <source>
        <strain evidence="2 3">DSM 29873</strain>
    </source>
</reference>
<dbReference type="SUPFAM" id="SSF52266">
    <property type="entry name" value="SGNH hydrolase"/>
    <property type="match status" value="1"/>
</dbReference>
<gene>
    <name evidence="2" type="ORF">VLK81_02135</name>
</gene>
<organism evidence="2 3">
    <name type="scientific">Citroniella saccharovorans</name>
    <dbReference type="NCBI Taxonomy" id="2053367"/>
    <lineage>
        <taxon>Bacteria</taxon>
        <taxon>Bacillati</taxon>
        <taxon>Bacillota</taxon>
        <taxon>Tissierellia</taxon>
        <taxon>Tissierellales</taxon>
        <taxon>Peptoniphilaceae</taxon>
        <taxon>Citroniella</taxon>
    </lineage>
</organism>
<dbReference type="InterPro" id="IPR051532">
    <property type="entry name" value="Ester_Hydrolysis_Enzymes"/>
</dbReference>
<comment type="caution">
    <text evidence="2">The sequence shown here is derived from an EMBL/GenBank/DDBJ whole genome shotgun (WGS) entry which is preliminary data.</text>
</comment>
<dbReference type="InterPro" id="IPR036514">
    <property type="entry name" value="SGNH_hydro_sf"/>
</dbReference>
<dbReference type="PANTHER" id="PTHR30383:SF5">
    <property type="entry name" value="SGNH HYDROLASE-TYPE ESTERASE DOMAIN-CONTAINING PROTEIN"/>
    <property type="match status" value="1"/>
</dbReference>
<dbReference type="InterPro" id="IPR013830">
    <property type="entry name" value="SGNH_hydro"/>
</dbReference>
<dbReference type="PANTHER" id="PTHR30383">
    <property type="entry name" value="THIOESTERASE 1/PROTEASE 1/LYSOPHOSPHOLIPASE L1"/>
    <property type="match status" value="1"/>
</dbReference>
<dbReference type="EMBL" id="JAYKOT010000001">
    <property type="protein sequence ID" value="MEB3428832.1"/>
    <property type="molecule type" value="Genomic_DNA"/>
</dbReference>
<dbReference type="Pfam" id="PF13472">
    <property type="entry name" value="Lipase_GDSL_2"/>
    <property type="match status" value="1"/>
</dbReference>
<dbReference type="AlphaFoldDB" id="A0AAW9MXR7"/>
<keyword evidence="3" id="KW-1185">Reference proteome</keyword>
<evidence type="ECO:0000313" key="2">
    <source>
        <dbReference type="EMBL" id="MEB3428832.1"/>
    </source>
</evidence>
<dbReference type="GO" id="GO:0004622">
    <property type="term" value="F:phosphatidylcholine lysophospholipase activity"/>
    <property type="evidence" value="ECO:0007669"/>
    <property type="project" value="TreeGrafter"/>
</dbReference>
<dbReference type="RefSeq" id="WP_324618865.1">
    <property type="nucleotide sequence ID" value="NZ_JAYKOT010000001.1"/>
</dbReference>
<proteinExistence type="predicted"/>
<feature type="domain" description="SGNH hydrolase-type esterase" evidence="1">
    <location>
        <begin position="6"/>
        <end position="168"/>
    </location>
</feature>
<evidence type="ECO:0000259" key="1">
    <source>
        <dbReference type="Pfam" id="PF13472"/>
    </source>
</evidence>
<dbReference type="Gene3D" id="3.40.50.1110">
    <property type="entry name" value="SGNH hydrolase"/>
    <property type="match status" value="1"/>
</dbReference>
<accession>A0AAW9MXR7</accession>
<sequence length="183" mass="20789">MKKIVCLGDSLTYGYMLERGESFPYILGEISSYKVLNKGINGDTSLGMLTRLKSDVFEENPNILILLGGVNDFYANISTEEVSNNIKTIIVHTLDKKIKPIILISPPVEELSQNEIIINSKLEGLYKDLLGYKKFFNFTLISLYEIFKKKEDIAKYYLDGLHLNKKGNMLIAESILEKLSLKK</sequence>
<dbReference type="Proteomes" id="UP001357733">
    <property type="component" value="Unassembled WGS sequence"/>
</dbReference>
<evidence type="ECO:0000313" key="3">
    <source>
        <dbReference type="Proteomes" id="UP001357733"/>
    </source>
</evidence>
<protein>
    <submittedName>
        <fullName evidence="2">GDSL-type esterase/lipase family protein</fullName>
    </submittedName>
</protein>
<name>A0AAW9MXR7_9FIRM</name>